<keyword evidence="2" id="KW-1185">Reference proteome</keyword>
<evidence type="ECO:0000313" key="2">
    <source>
        <dbReference type="Proteomes" id="UP001622950"/>
    </source>
</evidence>
<sequence length="1556" mass="174216">MSTSTSIHSNAFNFMSFIQNQVDPRTGQATCAISLPELKANNLCGPVVPLQLTFNPLNTADSGFGNGWNLQLSQFDPNKRIFSSYTGETFRVDPGANGVEIPEKKIDSFHFHDLGNKRYRVEHKSGLVEILQVRQGDIALPVEMLSPQGHSVTLGYVAFGTEPLLSSIRNADGTQLLSLVRTTNLLKLTLHPGSAFEAEFQVNIVGGLSKSLILPTVDKASWRFEYVTRDGFTCLEHVYTPTGGHETVTYSGRPHYFPGQPGRTLPRVEKHVRDPGFGQPAVETRYAYDAKDHNFLGFGSGVSWTDDGLDNLYKVRSPYDYETTEILWDASSNKKVRETRRVFNRFHLLTLEETTQYTTDPGKDHTYQRTDTEYYIDPNLGFKDQKPYCQLPKTVTQIWRHVSATLPRHVQTVTTTYDDFGNLLTQVNADGVTETSEWYQAQGEVGCPPDPQGFVRNIKSKTVKPAASQYGKAPTLQTLYTYTAELGLTGSGPWLAMKDETLGQVINGQGQALQVTAYKYINTPNNPFEHGRKLQDAVTLNGKTTTTAYTYSMARNARSGEAVLHTVNTLTGFDGQKKIINLEHSLFNGEPLLNHDDNKVEIAYEYDLLGRVTKETVAPGTPYEASRNYTYSLVNANGQQATQTARDVKGVETITHLDGHNRVIKETRRDADALGGNPQAFRETYKAAYNHLEQLISETVIDWERATDVPLTSLFNYDDWGEQRSVIRPDGVEEHEVTDPIGRTTTQWLDGMGKTVTVNNLFDKPDSVKRIDLGGQTISEHLYHYDGIGRTAEEYDAASNWTRYEYDAFDRMTRTVLPDSNEVERQYAAHSSEDLPVKISVNGSVLGEQGFDGLDRMVVSITGGRKSVYNFDPGQSQPKSVMRPSGVETGYVYRPELGEDPEQRIAVESTAVYTYDAENARLRSTEEVDAAGIKHSLERQYFSTGEVKSEKREQTGGSPYTMFYEYSRQARLMSYTDVLGQIQTYEYDGFARLVATELGSTRSTFTYDTVGQLKTIDTLDGTQRLKIDLEYDDFGRETLRTFDMGNQVVQTLSQAYDEVDRLTMRSLMQGNQTLRDETYAYDARGRLVDYSCTGSQRPEDPYGKVIKGQVFSFDAQDNLDFVETTFEGGRHAIYFEYSNPQDPCQLTGLSNVLTPPRPGDPLYPPRIDFNYDAEGNLLQDEVGRILAYDSLGRLISVSALAGGTESDYHYDSLDTLSGSIVGGSHEQRFYQNGELANQIEGANSSTFVRAEGNVLAEHQAGAGPKSLLLASDDKNSVLCEVGQGLTNGIAYSAYGHSSSEQPVSARLGYNGELRETSTGWYLLGNGYRVFNRLLMRFHSPDSWSPFGEGWINSYTYCEGDPISNSDRDGHSVVGRFLRFFRATTKTVSSEEVPSILLKNTKKPLTTVRPIQNKHVVQLEKRAELSLLKFDEVKAGTDKLLRNSQHVQKFEQANQRRYVDEVISQREAARAAGLEAYDTLHWARENVGNLGITREAESVIKADALRYDKITAMNRDVRKAAHSNARQNQMYRTNQEKANRIGKSKVVRSYLGADNQR</sequence>
<name>A0ACC7MW76_9PSED</name>
<proteinExistence type="predicted"/>
<dbReference type="EMBL" id="JBJHQE010000036">
    <property type="protein sequence ID" value="MFK9082736.1"/>
    <property type="molecule type" value="Genomic_DNA"/>
</dbReference>
<reference evidence="1" key="1">
    <citation type="submission" date="2024-11" db="EMBL/GenBank/DDBJ databases">
        <authorList>
            <person name="Lucas J.A."/>
        </authorList>
    </citation>
    <scope>NUCLEOTIDE SEQUENCE</scope>
    <source>
        <strain evidence="1">Z 8.8</strain>
    </source>
</reference>
<dbReference type="Proteomes" id="UP001622950">
    <property type="component" value="Unassembled WGS sequence"/>
</dbReference>
<accession>A0ACC7MW76</accession>
<comment type="caution">
    <text evidence="1">The sequence shown here is derived from an EMBL/GenBank/DDBJ whole genome shotgun (WGS) entry which is preliminary data.</text>
</comment>
<organism evidence="1 2">
    <name type="scientific">Pseudomonas neuropathica</name>
    <dbReference type="NCBI Taxonomy" id="2730425"/>
    <lineage>
        <taxon>Bacteria</taxon>
        <taxon>Pseudomonadati</taxon>
        <taxon>Pseudomonadota</taxon>
        <taxon>Gammaproteobacteria</taxon>
        <taxon>Pseudomonadales</taxon>
        <taxon>Pseudomonadaceae</taxon>
        <taxon>Pseudomonas</taxon>
    </lineage>
</organism>
<evidence type="ECO:0000313" key="1">
    <source>
        <dbReference type="EMBL" id="MFK9082736.1"/>
    </source>
</evidence>
<protein>
    <submittedName>
        <fullName evidence="1">RHS repeat-associated core domain-containing protein</fullName>
    </submittedName>
</protein>
<gene>
    <name evidence="1" type="ORF">ACJEBM_18880</name>
</gene>